<name>A0A2P2BXD5_9ZZZZ</name>
<evidence type="ECO:0000256" key="2">
    <source>
        <dbReference type="SAM" id="Phobius"/>
    </source>
</evidence>
<proteinExistence type="predicted"/>
<gene>
    <name evidence="3" type="ORF">NOCA2150151</name>
</gene>
<dbReference type="AlphaFoldDB" id="A0A2P2BXD5"/>
<feature type="region of interest" description="Disordered" evidence="1">
    <location>
        <begin position="142"/>
        <end position="175"/>
    </location>
</feature>
<feature type="transmembrane region" description="Helical" evidence="2">
    <location>
        <begin position="208"/>
        <end position="230"/>
    </location>
</feature>
<organism evidence="3">
    <name type="scientific">metagenome</name>
    <dbReference type="NCBI Taxonomy" id="256318"/>
    <lineage>
        <taxon>unclassified sequences</taxon>
        <taxon>metagenomes</taxon>
    </lineage>
</organism>
<keyword evidence="2" id="KW-0472">Membrane</keyword>
<keyword evidence="2" id="KW-1133">Transmembrane helix</keyword>
<evidence type="ECO:0000313" key="3">
    <source>
        <dbReference type="EMBL" id="CUR54409.1"/>
    </source>
</evidence>
<sequence>MAQGAEDAVRGALADVVGDHGWDVASNPPRLRAMLSDLLGDQADSARAFVDAIAVSADEGVPGLLAGEVATPELVQGLAARLEQWGLTPMMAAWVVESWAMLAPAPVAQPVTEVGTTPSSHEVPVPIADPTEIPHQVEVAPAEATATPAPSAPPGPELVAAAGTASPTELPGHESVPNVASMATVLPPGLIPGDEDVAEPVPAHRRRVGLVAALAVAGLILAGGAAAVWANRDGEPTAGPSTAPSETTPTDTSTDDPDESTSPAPDPVKPNLATASSVTPPRAPGLTAMAARTGGVRVTALGEVEDIEGERPPAGAYYVGFTLANFPGDLDSSPWRKLPLRVAIGTKNFVVPSGGSTFVATVPEGETAVDLIYRAAGVTQQLSLITGEPGNDNIVVLARGDRNGKLERDELTVNETWAQPLDDGTAGGGTTFARQLKFTAARLSYFGTDVRPSATDRAVLGIVGPPYTVQVGTTTRRGALYEDEVHFRTGGRSLKPERIIGPDEAGVMHYLFEVPADLQSGTLDLGGRHVWANGNASVLASSKVKVTF</sequence>
<protein>
    <submittedName>
        <fullName evidence="3">Uncharacterized protein</fullName>
    </submittedName>
</protein>
<reference evidence="3" key="1">
    <citation type="submission" date="2015-08" db="EMBL/GenBank/DDBJ databases">
        <authorList>
            <person name="Babu N.S."/>
            <person name="Beckwith C.J."/>
            <person name="Beseler K.G."/>
            <person name="Brison A."/>
            <person name="Carone J.V."/>
            <person name="Caskin T.P."/>
            <person name="Diamond M."/>
            <person name="Durham M.E."/>
            <person name="Foxe J.M."/>
            <person name="Go M."/>
            <person name="Henderson B.A."/>
            <person name="Jones I.B."/>
            <person name="McGettigan J.A."/>
            <person name="Micheletti S.J."/>
            <person name="Nasrallah M.E."/>
            <person name="Ortiz D."/>
            <person name="Piller C.R."/>
            <person name="Privatt S.R."/>
            <person name="Schneider S.L."/>
            <person name="Sharp S."/>
            <person name="Smith T.C."/>
            <person name="Stanton J.D."/>
            <person name="Ullery H.E."/>
            <person name="Wilson R.J."/>
            <person name="Serrano M.G."/>
            <person name="Buck G."/>
            <person name="Lee V."/>
            <person name="Wang Y."/>
            <person name="Carvalho R."/>
            <person name="Voegtly L."/>
            <person name="Shi R."/>
            <person name="Duckworth R."/>
            <person name="Johnson A."/>
            <person name="Loviza R."/>
            <person name="Walstead R."/>
            <person name="Shah Z."/>
            <person name="Kiflezghi M."/>
            <person name="Wade K."/>
            <person name="Ball S.L."/>
            <person name="Bradley K.W."/>
            <person name="Asai D.J."/>
            <person name="Bowman C.A."/>
            <person name="Russell D.A."/>
            <person name="Pope W.H."/>
            <person name="Jacobs-Sera D."/>
            <person name="Hendrix R.W."/>
            <person name="Hatfull G.F."/>
        </authorList>
    </citation>
    <scope>NUCLEOTIDE SEQUENCE</scope>
</reference>
<dbReference type="EMBL" id="CZKA01000007">
    <property type="protein sequence ID" value="CUR54409.1"/>
    <property type="molecule type" value="Genomic_DNA"/>
</dbReference>
<feature type="compositionally biased region" description="Low complexity" evidence="1">
    <location>
        <begin position="236"/>
        <end position="252"/>
    </location>
</feature>
<accession>A0A2P2BXD5</accession>
<feature type="region of interest" description="Disordered" evidence="1">
    <location>
        <begin position="232"/>
        <end position="290"/>
    </location>
</feature>
<keyword evidence="2" id="KW-0812">Transmembrane</keyword>
<evidence type="ECO:0000256" key="1">
    <source>
        <dbReference type="SAM" id="MobiDB-lite"/>
    </source>
</evidence>